<dbReference type="AlphaFoldDB" id="A0A7G9YSX5"/>
<protein>
    <recommendedName>
        <fullName evidence="2">DUF4062 domain-containing protein</fullName>
    </recommendedName>
</protein>
<evidence type="ECO:0008006" key="2">
    <source>
        <dbReference type="Google" id="ProtNLM"/>
    </source>
</evidence>
<gene>
    <name evidence="1" type="ORF">FOHEAFGF_00033</name>
</gene>
<dbReference type="Gene3D" id="3.40.50.450">
    <property type="match status" value="1"/>
</dbReference>
<organism evidence="1">
    <name type="scientific">Candidatus Methanophagaceae archaeon ANME-1 ERB6</name>
    <dbReference type="NCBI Taxonomy" id="2759912"/>
    <lineage>
        <taxon>Archaea</taxon>
        <taxon>Methanobacteriati</taxon>
        <taxon>Methanobacteriota</taxon>
        <taxon>Stenosarchaea group</taxon>
        <taxon>Methanomicrobia</taxon>
        <taxon>Candidatus Methanophagales</taxon>
        <taxon>Candidatus Methanophagaceae</taxon>
    </lineage>
</organism>
<proteinExistence type="predicted"/>
<evidence type="ECO:0000313" key="1">
    <source>
        <dbReference type="EMBL" id="QNO51109.1"/>
    </source>
</evidence>
<sequence>MAKSEIKAIKVKRREIPLFLSSGLQSDKEKRMYYKIRAWAKEEGFSPIYTIGISVPTPKPENISKAEHEYISKSECFIAIVGARWNINGFAHSYSVHDEISIAKAQNKPIYLFLEKGVRGEGGIKYKADKRFTFENWEIEVPEGEYRFGEELRGIKEEICHRASRCESVCGWRL</sequence>
<dbReference type="EMBL" id="MT631460">
    <property type="protein sequence ID" value="QNO51109.1"/>
    <property type="molecule type" value="Genomic_DNA"/>
</dbReference>
<accession>A0A7G9YSX5</accession>
<name>A0A7G9YSX5_9EURY</name>
<reference evidence="1" key="1">
    <citation type="submission" date="2020-06" db="EMBL/GenBank/DDBJ databases">
        <title>Unique genomic features of the anaerobic methanotrophic archaea.</title>
        <authorList>
            <person name="Chadwick G.L."/>
            <person name="Skennerton C.T."/>
            <person name="Laso-Perez R."/>
            <person name="Leu A.O."/>
            <person name="Speth D.R."/>
            <person name="Yu H."/>
            <person name="Morgan-Lang C."/>
            <person name="Hatzenpichler R."/>
            <person name="Goudeau D."/>
            <person name="Malmstrom R."/>
            <person name="Brazelton W.J."/>
            <person name="Woyke T."/>
            <person name="Hallam S.J."/>
            <person name="Tyson G.W."/>
            <person name="Wegener G."/>
            <person name="Boetius A."/>
            <person name="Orphan V."/>
        </authorList>
    </citation>
    <scope>NUCLEOTIDE SEQUENCE</scope>
</reference>